<evidence type="ECO:0000259" key="3">
    <source>
        <dbReference type="Pfam" id="PF08241"/>
    </source>
</evidence>
<organism evidence="4 5">
    <name type="scientific">Coniochaeta hoffmannii</name>
    <dbReference type="NCBI Taxonomy" id="91930"/>
    <lineage>
        <taxon>Eukaryota</taxon>
        <taxon>Fungi</taxon>
        <taxon>Dikarya</taxon>
        <taxon>Ascomycota</taxon>
        <taxon>Pezizomycotina</taxon>
        <taxon>Sordariomycetes</taxon>
        <taxon>Sordariomycetidae</taxon>
        <taxon>Coniochaetales</taxon>
        <taxon>Coniochaetaceae</taxon>
        <taxon>Coniochaeta</taxon>
    </lineage>
</organism>
<comment type="similarity">
    <text evidence="2">Belongs to the class I-like SAM-binding methyltransferase superfamily. Erg6/SMT family.</text>
</comment>
<dbReference type="PANTHER" id="PTHR44068">
    <property type="entry name" value="ZGC:194242"/>
    <property type="match status" value="1"/>
</dbReference>
<sequence>MAEPDVTEPLIDTNAALLSYYDSLESRIGYRLLLGGTRHLVDFVPRHLERARRTVHKANLEKGITVKRMDYHHLESIASESHDGVYTLETFVHATDPEGVLDGFYRILKPGGRVVLYHYDTVPDGTDVLEHFKTEMKTANKYAAMPTNDRAGQGFYQEILGGAGFVDVEVEDLSANIRPMLLLFCVLAMLPYLIIKLLRLEKYLINTVVGATAYRGQPYWRYVAACARKPVDEEEK</sequence>
<gene>
    <name evidence="4" type="ORF">NKR19_g10374</name>
</gene>
<reference evidence="4" key="1">
    <citation type="submission" date="2022-07" db="EMBL/GenBank/DDBJ databases">
        <title>Fungi with potential for degradation of polypropylene.</title>
        <authorList>
            <person name="Gostincar C."/>
        </authorList>
    </citation>
    <scope>NUCLEOTIDE SEQUENCE</scope>
    <source>
        <strain evidence="4">EXF-13287</strain>
    </source>
</reference>
<keyword evidence="1" id="KW-0808">Transferase</keyword>
<evidence type="ECO:0000313" key="5">
    <source>
        <dbReference type="Proteomes" id="UP001174691"/>
    </source>
</evidence>
<dbReference type="GO" id="GO:0006696">
    <property type="term" value="P:ergosterol biosynthetic process"/>
    <property type="evidence" value="ECO:0007669"/>
    <property type="project" value="TreeGrafter"/>
</dbReference>
<dbReference type="EMBL" id="JANBVN010000344">
    <property type="protein sequence ID" value="KAJ9129433.1"/>
    <property type="molecule type" value="Genomic_DNA"/>
</dbReference>
<dbReference type="Pfam" id="PF08241">
    <property type="entry name" value="Methyltransf_11"/>
    <property type="match status" value="1"/>
</dbReference>
<dbReference type="InterPro" id="IPR029063">
    <property type="entry name" value="SAM-dependent_MTases_sf"/>
</dbReference>
<dbReference type="GO" id="GO:0003838">
    <property type="term" value="F:sterol 24-C-methyltransferase activity"/>
    <property type="evidence" value="ECO:0007669"/>
    <property type="project" value="TreeGrafter"/>
</dbReference>
<dbReference type="Proteomes" id="UP001174691">
    <property type="component" value="Unassembled WGS sequence"/>
</dbReference>
<dbReference type="SUPFAM" id="SSF53335">
    <property type="entry name" value="S-adenosyl-L-methionine-dependent methyltransferases"/>
    <property type="match status" value="1"/>
</dbReference>
<evidence type="ECO:0000256" key="2">
    <source>
        <dbReference type="ARBA" id="ARBA00038188"/>
    </source>
</evidence>
<dbReference type="CDD" id="cd02440">
    <property type="entry name" value="AdoMet_MTases"/>
    <property type="match status" value="1"/>
</dbReference>
<proteinExistence type="inferred from homology"/>
<dbReference type="AlphaFoldDB" id="A0AA38RDT1"/>
<dbReference type="Gene3D" id="3.40.50.150">
    <property type="entry name" value="Vaccinia Virus protein VP39"/>
    <property type="match status" value="1"/>
</dbReference>
<dbReference type="GO" id="GO:0005783">
    <property type="term" value="C:endoplasmic reticulum"/>
    <property type="evidence" value="ECO:0007669"/>
    <property type="project" value="TreeGrafter"/>
</dbReference>
<comment type="caution">
    <text evidence="4">The sequence shown here is derived from an EMBL/GenBank/DDBJ whole genome shotgun (WGS) entry which is preliminary data.</text>
</comment>
<keyword evidence="5" id="KW-1185">Reference proteome</keyword>
<feature type="domain" description="Methyltransferase type 11" evidence="3">
    <location>
        <begin position="39"/>
        <end position="116"/>
    </location>
</feature>
<dbReference type="PANTHER" id="PTHR44068:SF1">
    <property type="entry name" value="HYPOTHETICAL LOC100005854"/>
    <property type="match status" value="1"/>
</dbReference>
<name>A0AA38RDT1_9PEZI</name>
<evidence type="ECO:0000256" key="1">
    <source>
        <dbReference type="ARBA" id="ARBA00022679"/>
    </source>
</evidence>
<protein>
    <recommendedName>
        <fullName evidence="3">Methyltransferase type 11 domain-containing protein</fullName>
    </recommendedName>
</protein>
<dbReference type="InterPro" id="IPR050447">
    <property type="entry name" value="Erg6_SMT_methyltransf"/>
</dbReference>
<evidence type="ECO:0000313" key="4">
    <source>
        <dbReference type="EMBL" id="KAJ9129433.1"/>
    </source>
</evidence>
<accession>A0AA38RDT1</accession>
<dbReference type="InterPro" id="IPR013216">
    <property type="entry name" value="Methyltransf_11"/>
</dbReference>